<dbReference type="Proteomes" id="UP000478052">
    <property type="component" value="Unassembled WGS sequence"/>
</dbReference>
<name>A0A6G0YWG1_APHCR</name>
<keyword evidence="2" id="KW-1185">Reference proteome</keyword>
<sequence>MKSTYKKCRHLFENFTTDSHHNRRAEIIEVGLMGRTYKYKLCTPKFVTGAVPTLFINLVEYLSDKTVKRKPPKLRIASTKKNIV</sequence>
<dbReference type="EMBL" id="VUJU01002198">
    <property type="protein sequence ID" value="KAF0762190.1"/>
    <property type="molecule type" value="Genomic_DNA"/>
</dbReference>
<accession>A0A6G0YWG1</accession>
<dbReference type="AlphaFoldDB" id="A0A6G0YWG1"/>
<evidence type="ECO:0000313" key="2">
    <source>
        <dbReference type="Proteomes" id="UP000478052"/>
    </source>
</evidence>
<proteinExistence type="predicted"/>
<gene>
    <name evidence="1" type="ORF">FWK35_00004026</name>
</gene>
<evidence type="ECO:0000313" key="1">
    <source>
        <dbReference type="EMBL" id="KAF0762190.1"/>
    </source>
</evidence>
<reference evidence="1 2" key="1">
    <citation type="submission" date="2019-08" db="EMBL/GenBank/DDBJ databases">
        <title>Whole genome of Aphis craccivora.</title>
        <authorList>
            <person name="Voronova N.V."/>
            <person name="Shulinski R.S."/>
            <person name="Bandarenka Y.V."/>
            <person name="Zhorov D.G."/>
            <person name="Warner D."/>
        </authorList>
    </citation>
    <scope>NUCLEOTIDE SEQUENCE [LARGE SCALE GENOMIC DNA]</scope>
    <source>
        <strain evidence="1">180601</strain>
        <tissue evidence="1">Whole Body</tissue>
    </source>
</reference>
<organism evidence="1 2">
    <name type="scientific">Aphis craccivora</name>
    <name type="common">Cowpea aphid</name>
    <dbReference type="NCBI Taxonomy" id="307492"/>
    <lineage>
        <taxon>Eukaryota</taxon>
        <taxon>Metazoa</taxon>
        <taxon>Ecdysozoa</taxon>
        <taxon>Arthropoda</taxon>
        <taxon>Hexapoda</taxon>
        <taxon>Insecta</taxon>
        <taxon>Pterygota</taxon>
        <taxon>Neoptera</taxon>
        <taxon>Paraneoptera</taxon>
        <taxon>Hemiptera</taxon>
        <taxon>Sternorrhyncha</taxon>
        <taxon>Aphidomorpha</taxon>
        <taxon>Aphidoidea</taxon>
        <taxon>Aphididae</taxon>
        <taxon>Aphidini</taxon>
        <taxon>Aphis</taxon>
        <taxon>Aphis</taxon>
    </lineage>
</organism>
<comment type="caution">
    <text evidence="1">The sequence shown here is derived from an EMBL/GenBank/DDBJ whole genome shotgun (WGS) entry which is preliminary data.</text>
</comment>
<protein>
    <submittedName>
        <fullName evidence="1">Uncharacterized protein</fullName>
    </submittedName>
</protein>